<dbReference type="SMART" id="SM00382">
    <property type="entry name" value="AAA"/>
    <property type="match status" value="1"/>
</dbReference>
<dbReference type="PANTHER" id="PTHR42781:SF4">
    <property type="entry name" value="SPERMIDINE_PUTRESCINE IMPORT ATP-BINDING PROTEIN POTA"/>
    <property type="match status" value="1"/>
</dbReference>
<proteinExistence type="predicted"/>
<dbReference type="EMBL" id="UINC01011415">
    <property type="protein sequence ID" value="SVA50396.1"/>
    <property type="molecule type" value="Genomic_DNA"/>
</dbReference>
<dbReference type="InterPro" id="IPR050093">
    <property type="entry name" value="ABC_SmlMolc_Importer"/>
</dbReference>
<evidence type="ECO:0000313" key="5">
    <source>
        <dbReference type="EMBL" id="SVA50396.1"/>
    </source>
</evidence>
<evidence type="ECO:0000256" key="3">
    <source>
        <dbReference type="ARBA" id="ARBA00022840"/>
    </source>
</evidence>
<evidence type="ECO:0000256" key="1">
    <source>
        <dbReference type="ARBA" id="ARBA00022448"/>
    </source>
</evidence>
<dbReference type="GO" id="GO:0016887">
    <property type="term" value="F:ATP hydrolysis activity"/>
    <property type="evidence" value="ECO:0007669"/>
    <property type="project" value="InterPro"/>
</dbReference>
<dbReference type="AlphaFoldDB" id="A0A381WCY9"/>
<dbReference type="SUPFAM" id="SSF52540">
    <property type="entry name" value="P-loop containing nucleoside triphosphate hydrolases"/>
    <property type="match status" value="1"/>
</dbReference>
<name>A0A381WCY9_9ZZZZ</name>
<accession>A0A381WCY9</accession>
<dbReference type="InterPro" id="IPR003439">
    <property type="entry name" value="ABC_transporter-like_ATP-bd"/>
</dbReference>
<dbReference type="Pfam" id="PF00005">
    <property type="entry name" value="ABC_tran"/>
    <property type="match status" value="1"/>
</dbReference>
<keyword evidence="2" id="KW-0547">Nucleotide-binding</keyword>
<dbReference type="InterPro" id="IPR017871">
    <property type="entry name" value="ABC_transporter-like_CS"/>
</dbReference>
<dbReference type="PROSITE" id="PS50893">
    <property type="entry name" value="ABC_TRANSPORTER_2"/>
    <property type="match status" value="1"/>
</dbReference>
<evidence type="ECO:0000256" key="2">
    <source>
        <dbReference type="ARBA" id="ARBA00022741"/>
    </source>
</evidence>
<dbReference type="Gene3D" id="3.40.50.300">
    <property type="entry name" value="P-loop containing nucleotide triphosphate hydrolases"/>
    <property type="match status" value="1"/>
</dbReference>
<sequence length="228" mass="23483">VDAPTIATTVPAPGTVGAPPAVDLAGHTTVGDLTLDVRLKVRPGELVAVVGPNGAGKTTLLRLVAGLVALDAGSLSLGGRVVDDATSSGFVASHRRRVGWVPQDRLLFDHLPVAANVGFSPRATPERVAHLLAELDLVDLADRRPADCSGGQAQRVAVARALAGAPDVLLLDEPSTALDAESRRRIYHLLEDGERPATLLVTHDPSEAAGLADRVVELATGQVVGDAP</sequence>
<evidence type="ECO:0000259" key="4">
    <source>
        <dbReference type="PROSITE" id="PS50893"/>
    </source>
</evidence>
<organism evidence="5">
    <name type="scientific">marine metagenome</name>
    <dbReference type="NCBI Taxonomy" id="408172"/>
    <lineage>
        <taxon>unclassified sequences</taxon>
        <taxon>metagenomes</taxon>
        <taxon>ecological metagenomes</taxon>
    </lineage>
</organism>
<dbReference type="PANTHER" id="PTHR42781">
    <property type="entry name" value="SPERMIDINE/PUTRESCINE IMPORT ATP-BINDING PROTEIN POTA"/>
    <property type="match status" value="1"/>
</dbReference>
<keyword evidence="3" id="KW-0067">ATP-binding</keyword>
<keyword evidence="1" id="KW-0813">Transport</keyword>
<dbReference type="InterPro" id="IPR027417">
    <property type="entry name" value="P-loop_NTPase"/>
</dbReference>
<gene>
    <name evidence="5" type="ORF">METZ01_LOCUS103250</name>
</gene>
<protein>
    <recommendedName>
        <fullName evidence="4">ABC transporter domain-containing protein</fullName>
    </recommendedName>
</protein>
<dbReference type="InterPro" id="IPR003593">
    <property type="entry name" value="AAA+_ATPase"/>
</dbReference>
<dbReference type="PROSITE" id="PS00211">
    <property type="entry name" value="ABC_TRANSPORTER_1"/>
    <property type="match status" value="1"/>
</dbReference>
<feature type="non-terminal residue" evidence="5">
    <location>
        <position position="1"/>
    </location>
</feature>
<reference evidence="5" key="1">
    <citation type="submission" date="2018-05" db="EMBL/GenBank/DDBJ databases">
        <authorList>
            <person name="Lanie J.A."/>
            <person name="Ng W.-L."/>
            <person name="Kazmierczak K.M."/>
            <person name="Andrzejewski T.M."/>
            <person name="Davidsen T.M."/>
            <person name="Wayne K.J."/>
            <person name="Tettelin H."/>
            <person name="Glass J.I."/>
            <person name="Rusch D."/>
            <person name="Podicherti R."/>
            <person name="Tsui H.-C.T."/>
            <person name="Winkler M.E."/>
        </authorList>
    </citation>
    <scope>NUCLEOTIDE SEQUENCE</scope>
</reference>
<dbReference type="GO" id="GO:0005524">
    <property type="term" value="F:ATP binding"/>
    <property type="evidence" value="ECO:0007669"/>
    <property type="project" value="UniProtKB-KW"/>
</dbReference>
<feature type="domain" description="ABC transporter" evidence="4">
    <location>
        <begin position="19"/>
        <end position="227"/>
    </location>
</feature>